<evidence type="ECO:0000256" key="2">
    <source>
        <dbReference type="ARBA" id="ARBA00022857"/>
    </source>
</evidence>
<gene>
    <name evidence="4" type="ORF">NW762_012465</name>
</gene>
<protein>
    <recommendedName>
        <fullName evidence="3">NmrA-like domain-containing protein</fullName>
    </recommendedName>
</protein>
<name>A0A9W8RQJ8_9HYPO</name>
<dbReference type="AlphaFoldDB" id="A0A9W8RQJ8"/>
<dbReference type="InterPro" id="IPR008030">
    <property type="entry name" value="NmrA-like"/>
</dbReference>
<evidence type="ECO:0000259" key="3">
    <source>
        <dbReference type="Pfam" id="PF05368"/>
    </source>
</evidence>
<comment type="similarity">
    <text evidence="1">Belongs to the NmrA-type oxidoreductase family.</text>
</comment>
<dbReference type="Gene3D" id="3.90.25.10">
    <property type="entry name" value="UDP-galactose 4-epimerase, domain 1"/>
    <property type="match status" value="1"/>
</dbReference>
<keyword evidence="2" id="KW-0521">NADP</keyword>
<evidence type="ECO:0000313" key="4">
    <source>
        <dbReference type="EMBL" id="KAJ4249131.1"/>
    </source>
</evidence>
<sequence length="317" mass="34371">MSKLVSVIGATGIQGGSVIRALLDDDSYTVRAITRDPTGEAATSLHAQGAEVVGADLDDLSSLKNAFSGSYAIFAATNFFQSFPAMSAEAAVDMETTQGLNVAKAAIATTTLKHFIWSTLPNAGRISNGKSFVPHYSGKNKVDDYIKSEPALLRKTTFLWVAFYASNLQYPFFQPFPVSTAGPNKYIQLLPTPQTVPLTLAGDAKKNVGLFVQAILNQPDKTLPAKFVLCATDTMTAGELLSLWASIKGRTAEYIPIEKEVYYRLWPGWAQVMHANFMYFELVGDRSYSGEDVILSKQDLDIVGLVDTATAILGMED</sequence>
<keyword evidence="5" id="KW-1185">Reference proteome</keyword>
<evidence type="ECO:0000256" key="1">
    <source>
        <dbReference type="ARBA" id="ARBA00006328"/>
    </source>
</evidence>
<dbReference type="Pfam" id="PF05368">
    <property type="entry name" value="NmrA"/>
    <property type="match status" value="1"/>
</dbReference>
<dbReference type="InterPro" id="IPR051164">
    <property type="entry name" value="NmrA-like_oxidored"/>
</dbReference>
<dbReference type="Gene3D" id="3.40.50.720">
    <property type="entry name" value="NAD(P)-binding Rossmann-like Domain"/>
    <property type="match status" value="1"/>
</dbReference>
<accession>A0A9W8RQJ8</accession>
<dbReference type="OrthoDB" id="300709at2759"/>
<feature type="domain" description="NmrA-like" evidence="3">
    <location>
        <begin position="1"/>
        <end position="283"/>
    </location>
</feature>
<reference evidence="4" key="1">
    <citation type="submission" date="2022-09" db="EMBL/GenBank/DDBJ databases">
        <title>Fusarium specimens isolated from Avocado Roots.</title>
        <authorList>
            <person name="Stajich J."/>
            <person name="Roper C."/>
            <person name="Heimlech-Rivalta G."/>
        </authorList>
    </citation>
    <scope>NUCLEOTIDE SEQUENCE</scope>
    <source>
        <strain evidence="4">CF00136</strain>
    </source>
</reference>
<dbReference type="InterPro" id="IPR036291">
    <property type="entry name" value="NAD(P)-bd_dom_sf"/>
</dbReference>
<dbReference type="EMBL" id="JAOQAZ010000034">
    <property type="protein sequence ID" value="KAJ4249131.1"/>
    <property type="molecule type" value="Genomic_DNA"/>
</dbReference>
<proteinExistence type="inferred from homology"/>
<organism evidence="4 5">
    <name type="scientific">Fusarium torreyae</name>
    <dbReference type="NCBI Taxonomy" id="1237075"/>
    <lineage>
        <taxon>Eukaryota</taxon>
        <taxon>Fungi</taxon>
        <taxon>Dikarya</taxon>
        <taxon>Ascomycota</taxon>
        <taxon>Pezizomycotina</taxon>
        <taxon>Sordariomycetes</taxon>
        <taxon>Hypocreomycetidae</taxon>
        <taxon>Hypocreales</taxon>
        <taxon>Nectriaceae</taxon>
        <taxon>Fusarium</taxon>
    </lineage>
</organism>
<dbReference type="PANTHER" id="PTHR42748">
    <property type="entry name" value="NITROGEN METABOLITE REPRESSION PROTEIN NMRA FAMILY MEMBER"/>
    <property type="match status" value="1"/>
</dbReference>
<dbReference type="Proteomes" id="UP001152049">
    <property type="component" value="Unassembled WGS sequence"/>
</dbReference>
<comment type="caution">
    <text evidence="4">The sequence shown here is derived from an EMBL/GenBank/DDBJ whole genome shotgun (WGS) entry which is preliminary data.</text>
</comment>
<dbReference type="PANTHER" id="PTHR42748:SF28">
    <property type="entry name" value="NMRA-LIKE DOMAIN-CONTAINING PROTEIN"/>
    <property type="match status" value="1"/>
</dbReference>
<dbReference type="CDD" id="cd05251">
    <property type="entry name" value="NmrA_like_SDR_a"/>
    <property type="match status" value="1"/>
</dbReference>
<evidence type="ECO:0000313" key="5">
    <source>
        <dbReference type="Proteomes" id="UP001152049"/>
    </source>
</evidence>
<dbReference type="SUPFAM" id="SSF51735">
    <property type="entry name" value="NAD(P)-binding Rossmann-fold domains"/>
    <property type="match status" value="1"/>
</dbReference>
<dbReference type="GO" id="GO:0005634">
    <property type="term" value="C:nucleus"/>
    <property type="evidence" value="ECO:0007669"/>
    <property type="project" value="TreeGrafter"/>
</dbReference>